<dbReference type="GeneID" id="75181755"/>
<accession>A0A6C1C4M7</accession>
<organism evidence="1 2">
    <name type="scientific">Streptomyces albus</name>
    <dbReference type="NCBI Taxonomy" id="1888"/>
    <lineage>
        <taxon>Bacteria</taxon>
        <taxon>Bacillati</taxon>
        <taxon>Actinomycetota</taxon>
        <taxon>Actinomycetes</taxon>
        <taxon>Kitasatosporales</taxon>
        <taxon>Streptomycetaceae</taxon>
        <taxon>Streptomyces</taxon>
    </lineage>
</organism>
<dbReference type="AlphaFoldDB" id="A0A6C1C4M7"/>
<comment type="caution">
    <text evidence="1">The sequence shown here is derived from an EMBL/GenBank/DDBJ whole genome shotgun (WGS) entry which is preliminary data.</text>
</comment>
<sequence length="63" mass="7121">MTQPEDESDESVRRPVSCADCEWYRTQVARAAGDPRPRADLEALFAAHLRRKHGDTARVLRGV</sequence>
<name>A0A6C1C4M7_9ACTN</name>
<evidence type="ECO:0000313" key="1">
    <source>
        <dbReference type="EMBL" id="TGG75700.1"/>
    </source>
</evidence>
<dbReference type="RefSeq" id="WP_016469356.1">
    <property type="nucleotide sequence ID" value="NZ_BBQG01000070.1"/>
</dbReference>
<dbReference type="EMBL" id="RCIY01000114">
    <property type="protein sequence ID" value="TGG75700.1"/>
    <property type="molecule type" value="Genomic_DNA"/>
</dbReference>
<proteinExistence type="predicted"/>
<dbReference type="Proteomes" id="UP000298111">
    <property type="component" value="Unassembled WGS sequence"/>
</dbReference>
<evidence type="ECO:0000313" key="2">
    <source>
        <dbReference type="Proteomes" id="UP000298111"/>
    </source>
</evidence>
<protein>
    <submittedName>
        <fullName evidence="1">Uncharacterized protein</fullName>
    </submittedName>
</protein>
<gene>
    <name evidence="1" type="ORF">D8771_32390</name>
</gene>
<reference evidence="1 2" key="1">
    <citation type="submission" date="2018-10" db="EMBL/GenBank/DDBJ databases">
        <title>Isolation of pseudouridimycin from Streptomyces albus DSM 40763.</title>
        <authorList>
            <person name="Rosenqvist P."/>
            <person name="Metsae-Ketelae M."/>
            <person name="Virta P."/>
        </authorList>
    </citation>
    <scope>NUCLEOTIDE SEQUENCE [LARGE SCALE GENOMIC DNA]</scope>
    <source>
        <strain evidence="1 2">DSM 40763</strain>
    </source>
</reference>